<evidence type="ECO:0000256" key="8">
    <source>
        <dbReference type="SAM" id="SignalP"/>
    </source>
</evidence>
<keyword evidence="6 7" id="KW-0961">Cell wall biogenesis/degradation</keyword>
<feature type="domain" description="L,D-TPase catalytic" evidence="9">
    <location>
        <begin position="39"/>
        <end position="173"/>
    </location>
</feature>
<feature type="signal peptide" evidence="8">
    <location>
        <begin position="1"/>
        <end position="32"/>
    </location>
</feature>
<dbReference type="Gene3D" id="2.40.440.10">
    <property type="entry name" value="L,D-transpeptidase catalytic domain-like"/>
    <property type="match status" value="1"/>
</dbReference>
<dbReference type="HOGENOM" id="CLU_102842_0_1_5"/>
<comment type="pathway">
    <text evidence="1 7">Cell wall biogenesis; peptidoglycan biosynthesis.</text>
</comment>
<proteinExistence type="inferred from homology"/>
<dbReference type="GO" id="GO:0009252">
    <property type="term" value="P:peptidoglycan biosynthetic process"/>
    <property type="evidence" value="ECO:0007669"/>
    <property type="project" value="UniProtKB-UniPathway"/>
</dbReference>
<dbReference type="RefSeq" id="WP_008071226.1">
    <property type="nucleotide sequence ID" value="NZ_AQWK01000004.1"/>
</dbReference>
<evidence type="ECO:0000313" key="11">
    <source>
        <dbReference type="Proteomes" id="UP000004728"/>
    </source>
</evidence>
<comment type="caution">
    <text evidence="10">The sequence shown here is derived from an EMBL/GenBank/DDBJ whole genome shotgun (WGS) entry which is preliminary data.</text>
</comment>
<evidence type="ECO:0000256" key="2">
    <source>
        <dbReference type="ARBA" id="ARBA00005992"/>
    </source>
</evidence>
<protein>
    <submittedName>
        <fullName evidence="10">ErfK/YbiS/YcfS/YnhG</fullName>
    </submittedName>
</protein>
<dbReference type="GO" id="GO:0071555">
    <property type="term" value="P:cell wall organization"/>
    <property type="evidence" value="ECO:0007669"/>
    <property type="project" value="UniProtKB-UniRule"/>
</dbReference>
<evidence type="ECO:0000256" key="7">
    <source>
        <dbReference type="PROSITE-ProRule" id="PRU01373"/>
    </source>
</evidence>
<accession>F1ZCY1</accession>
<evidence type="ECO:0000256" key="6">
    <source>
        <dbReference type="ARBA" id="ARBA00023316"/>
    </source>
</evidence>
<feature type="active site" description="Proton donor/acceptor" evidence="7">
    <location>
        <position position="131"/>
    </location>
</feature>
<dbReference type="Pfam" id="PF03734">
    <property type="entry name" value="YkuD"/>
    <property type="match status" value="1"/>
</dbReference>
<dbReference type="Proteomes" id="UP000004728">
    <property type="component" value="Unassembled WGS sequence"/>
</dbReference>
<keyword evidence="4 7" id="KW-0133">Cell shape</keyword>
<dbReference type="SUPFAM" id="SSF141523">
    <property type="entry name" value="L,D-transpeptidase catalytic domain-like"/>
    <property type="match status" value="1"/>
</dbReference>
<dbReference type="PANTHER" id="PTHR36699:SF1">
    <property type="entry name" value="L,D-TRANSPEPTIDASE YAFK-RELATED"/>
    <property type="match status" value="1"/>
</dbReference>
<feature type="chain" id="PRO_5003277978" evidence="8">
    <location>
        <begin position="33"/>
        <end position="174"/>
    </location>
</feature>
<dbReference type="PANTHER" id="PTHR36699">
    <property type="entry name" value="LD-TRANSPEPTIDASE"/>
    <property type="match status" value="1"/>
</dbReference>
<keyword evidence="3" id="KW-0808">Transferase</keyword>
<keyword evidence="5 7" id="KW-0573">Peptidoglycan synthesis</keyword>
<name>F1ZCY1_9SPHN</name>
<dbReference type="InParanoid" id="F1ZCY1"/>
<reference evidence="10 11" key="1">
    <citation type="journal article" date="2012" name="J. Bacteriol.">
        <title>Draft Genome Sequence of Novosphingobium nitrogenifigens Y88T.</title>
        <authorList>
            <person name="Strabala T.J."/>
            <person name="Macdonald L."/>
            <person name="Liu V."/>
            <person name="Smit A.M."/>
        </authorList>
    </citation>
    <scope>NUCLEOTIDE SEQUENCE [LARGE SCALE GENOMIC DNA]</scope>
    <source>
        <strain evidence="10 11">DSM 19370</strain>
    </source>
</reference>
<dbReference type="CDD" id="cd16913">
    <property type="entry name" value="YkuD_like"/>
    <property type="match status" value="1"/>
</dbReference>
<evidence type="ECO:0000256" key="1">
    <source>
        <dbReference type="ARBA" id="ARBA00004752"/>
    </source>
</evidence>
<evidence type="ECO:0000256" key="4">
    <source>
        <dbReference type="ARBA" id="ARBA00022960"/>
    </source>
</evidence>
<dbReference type="STRING" id="983920.Y88_3842"/>
<dbReference type="OrthoDB" id="9809748at2"/>
<feature type="active site" description="Nucleophile" evidence="7">
    <location>
        <position position="149"/>
    </location>
</feature>
<keyword evidence="11" id="KW-1185">Reference proteome</keyword>
<dbReference type="GO" id="GO:0008360">
    <property type="term" value="P:regulation of cell shape"/>
    <property type="evidence" value="ECO:0007669"/>
    <property type="project" value="UniProtKB-UniRule"/>
</dbReference>
<dbReference type="InterPro" id="IPR038063">
    <property type="entry name" value="Transpep_catalytic_dom"/>
</dbReference>
<evidence type="ECO:0000259" key="9">
    <source>
        <dbReference type="PROSITE" id="PS52029"/>
    </source>
</evidence>
<evidence type="ECO:0000256" key="5">
    <source>
        <dbReference type="ARBA" id="ARBA00022984"/>
    </source>
</evidence>
<evidence type="ECO:0000256" key="3">
    <source>
        <dbReference type="ARBA" id="ARBA00022679"/>
    </source>
</evidence>
<dbReference type="GO" id="GO:0004180">
    <property type="term" value="F:carboxypeptidase activity"/>
    <property type="evidence" value="ECO:0007669"/>
    <property type="project" value="UniProtKB-ARBA"/>
</dbReference>
<comment type="similarity">
    <text evidence="2">Belongs to the YkuD family.</text>
</comment>
<dbReference type="PROSITE" id="PS52029">
    <property type="entry name" value="LD_TPASE"/>
    <property type="match status" value="1"/>
</dbReference>
<dbReference type="MEROPS" id="C82.A01"/>
<dbReference type="AlphaFoldDB" id="F1ZCY1"/>
<gene>
    <name evidence="10" type="ORF">Y88_3842</name>
</gene>
<dbReference type="InterPro" id="IPR005490">
    <property type="entry name" value="LD_TPept_cat_dom"/>
</dbReference>
<dbReference type="GO" id="GO:0016740">
    <property type="term" value="F:transferase activity"/>
    <property type="evidence" value="ECO:0007669"/>
    <property type="project" value="UniProtKB-KW"/>
</dbReference>
<keyword evidence="8" id="KW-0732">Signal</keyword>
<sequence>MTGFRSGAAIACRAGRGLVALAFLALATASHAGAEHGVERVLIEKGARRLTLLDAEGGAVRVYDHIRLGWEPVGPKRFEGDGRTPEGHYRIDWGLESSAYHLSLHISYPGPSDQAYARSRGRSPGGAIFIHGWPNGARDAPEGDWTAGCIALDNAEIEEIWGLVGDGTPVDIVA</sequence>
<dbReference type="EMBL" id="AEWJ01000065">
    <property type="protein sequence ID" value="EGD57532.1"/>
    <property type="molecule type" value="Genomic_DNA"/>
</dbReference>
<dbReference type="UniPathway" id="UPA00219"/>
<evidence type="ECO:0000313" key="10">
    <source>
        <dbReference type="EMBL" id="EGD57532.1"/>
    </source>
</evidence>
<organism evidence="10 11">
    <name type="scientific">Novosphingobium nitrogenifigens DSM 19370</name>
    <dbReference type="NCBI Taxonomy" id="983920"/>
    <lineage>
        <taxon>Bacteria</taxon>
        <taxon>Pseudomonadati</taxon>
        <taxon>Pseudomonadota</taxon>
        <taxon>Alphaproteobacteria</taxon>
        <taxon>Sphingomonadales</taxon>
        <taxon>Sphingomonadaceae</taxon>
        <taxon>Novosphingobium</taxon>
    </lineage>
</organism>
<dbReference type="eggNOG" id="COG3034">
    <property type="taxonomic scope" value="Bacteria"/>
</dbReference>